<proteinExistence type="predicted"/>
<organism evidence="1">
    <name type="scientific">Anguilla anguilla</name>
    <name type="common">European freshwater eel</name>
    <name type="synonym">Muraena anguilla</name>
    <dbReference type="NCBI Taxonomy" id="7936"/>
    <lineage>
        <taxon>Eukaryota</taxon>
        <taxon>Metazoa</taxon>
        <taxon>Chordata</taxon>
        <taxon>Craniata</taxon>
        <taxon>Vertebrata</taxon>
        <taxon>Euteleostomi</taxon>
        <taxon>Actinopterygii</taxon>
        <taxon>Neopterygii</taxon>
        <taxon>Teleostei</taxon>
        <taxon>Anguilliformes</taxon>
        <taxon>Anguillidae</taxon>
        <taxon>Anguilla</taxon>
    </lineage>
</organism>
<reference evidence="1" key="2">
    <citation type="journal article" date="2015" name="Fish Shellfish Immunol.">
        <title>Early steps in the European eel (Anguilla anguilla)-Vibrio vulnificus interaction in the gills: Role of the RtxA13 toxin.</title>
        <authorList>
            <person name="Callol A."/>
            <person name="Pajuelo D."/>
            <person name="Ebbesson L."/>
            <person name="Teles M."/>
            <person name="MacKenzie S."/>
            <person name="Amaro C."/>
        </authorList>
    </citation>
    <scope>NUCLEOTIDE SEQUENCE</scope>
</reference>
<accession>A0A0E9QH74</accession>
<evidence type="ECO:0000313" key="1">
    <source>
        <dbReference type="EMBL" id="JAH15700.1"/>
    </source>
</evidence>
<reference evidence="1" key="1">
    <citation type="submission" date="2014-11" db="EMBL/GenBank/DDBJ databases">
        <authorList>
            <person name="Amaro Gonzalez C."/>
        </authorList>
    </citation>
    <scope>NUCLEOTIDE SEQUENCE</scope>
</reference>
<sequence length="15" mass="1804">MLDTEEPLLTEKTQR</sequence>
<protein>
    <submittedName>
        <fullName evidence="1">Uncharacterized protein</fullName>
    </submittedName>
</protein>
<dbReference type="EMBL" id="GBXM01092877">
    <property type="protein sequence ID" value="JAH15700.1"/>
    <property type="molecule type" value="Transcribed_RNA"/>
</dbReference>
<name>A0A0E9QH74_ANGAN</name>